<proteinExistence type="predicted"/>
<gene>
    <name evidence="1" type="ORF">CEURO_LOCUS2810</name>
</gene>
<evidence type="ECO:0000313" key="1">
    <source>
        <dbReference type="EMBL" id="CAH9068366.1"/>
    </source>
</evidence>
<comment type="caution">
    <text evidence="1">The sequence shown here is derived from an EMBL/GenBank/DDBJ whole genome shotgun (WGS) entry which is preliminary data.</text>
</comment>
<keyword evidence="2" id="KW-1185">Reference proteome</keyword>
<evidence type="ECO:0000313" key="2">
    <source>
        <dbReference type="Proteomes" id="UP001152484"/>
    </source>
</evidence>
<dbReference type="Proteomes" id="UP001152484">
    <property type="component" value="Unassembled WGS sequence"/>
</dbReference>
<dbReference type="AlphaFoldDB" id="A0A9P0YMB4"/>
<accession>A0A9P0YMB4</accession>
<dbReference type="EMBL" id="CAMAPE010000005">
    <property type="protein sequence ID" value="CAH9068366.1"/>
    <property type="molecule type" value="Genomic_DNA"/>
</dbReference>
<name>A0A9P0YMB4_CUSEU</name>
<reference evidence="1" key="1">
    <citation type="submission" date="2022-07" db="EMBL/GenBank/DDBJ databases">
        <authorList>
            <person name="Macas J."/>
            <person name="Novak P."/>
            <person name="Neumann P."/>
        </authorList>
    </citation>
    <scope>NUCLEOTIDE SEQUENCE</scope>
</reference>
<sequence>MAGEITSDTNRTLPAVCVLPPPPSLMAGAMASGISSSITIPLEFDLPPPPLLMVGTKDSAITSSGILTVRIQGWWILLNARAIYSAAHSFWLFTLRIQRWDCRFAGDFSY</sequence>
<organism evidence="1 2">
    <name type="scientific">Cuscuta europaea</name>
    <name type="common">European dodder</name>
    <dbReference type="NCBI Taxonomy" id="41803"/>
    <lineage>
        <taxon>Eukaryota</taxon>
        <taxon>Viridiplantae</taxon>
        <taxon>Streptophyta</taxon>
        <taxon>Embryophyta</taxon>
        <taxon>Tracheophyta</taxon>
        <taxon>Spermatophyta</taxon>
        <taxon>Magnoliopsida</taxon>
        <taxon>eudicotyledons</taxon>
        <taxon>Gunneridae</taxon>
        <taxon>Pentapetalae</taxon>
        <taxon>asterids</taxon>
        <taxon>lamiids</taxon>
        <taxon>Solanales</taxon>
        <taxon>Convolvulaceae</taxon>
        <taxon>Cuscuteae</taxon>
        <taxon>Cuscuta</taxon>
        <taxon>Cuscuta subgen. Cuscuta</taxon>
    </lineage>
</organism>
<protein>
    <submittedName>
        <fullName evidence="1">Uncharacterized protein</fullName>
    </submittedName>
</protein>